<dbReference type="OrthoDB" id="298726at2759"/>
<sequence length="47" mass="5187">MRWHPTPRGSPPRPGASVCASSPRSARRTRMPPRRTSTRCSPTSRVG</sequence>
<evidence type="ECO:0000256" key="1">
    <source>
        <dbReference type="SAM" id="MobiDB-lite"/>
    </source>
</evidence>
<dbReference type="GeneID" id="103647714"/>
<dbReference type="RefSeq" id="NP_001334128.1">
    <property type="nucleotide sequence ID" value="NM_001347199.1"/>
</dbReference>
<proteinExistence type="evidence at transcript level"/>
<feature type="compositionally biased region" description="Basic residues" evidence="1">
    <location>
        <begin position="25"/>
        <end position="37"/>
    </location>
</feature>
<dbReference type="EMBL" id="BT087054">
    <property type="protein sequence ID" value="ACR37407.1"/>
    <property type="molecule type" value="mRNA"/>
</dbReference>
<protein>
    <submittedName>
        <fullName evidence="2">Uncharacterized protein</fullName>
    </submittedName>
</protein>
<accession>C4J8A7</accession>
<feature type="region of interest" description="Disordered" evidence="1">
    <location>
        <begin position="1"/>
        <end position="47"/>
    </location>
</feature>
<evidence type="ECO:0000313" key="2">
    <source>
        <dbReference type="EMBL" id="ACR37407.1"/>
    </source>
</evidence>
<feature type="compositionally biased region" description="Low complexity" evidence="1">
    <location>
        <begin position="38"/>
        <end position="47"/>
    </location>
</feature>
<name>C4J8A7_MAIZE</name>
<dbReference type="AlphaFoldDB" id="C4J8A7"/>
<dbReference type="KEGG" id="zma:103647714"/>
<organism evidence="2">
    <name type="scientific">Zea mays</name>
    <name type="common">Maize</name>
    <dbReference type="NCBI Taxonomy" id="4577"/>
    <lineage>
        <taxon>Eukaryota</taxon>
        <taxon>Viridiplantae</taxon>
        <taxon>Streptophyta</taxon>
        <taxon>Embryophyta</taxon>
        <taxon>Tracheophyta</taxon>
        <taxon>Spermatophyta</taxon>
        <taxon>Magnoliopsida</taxon>
        <taxon>Liliopsida</taxon>
        <taxon>Poales</taxon>
        <taxon>Poaceae</taxon>
        <taxon>PACMAD clade</taxon>
        <taxon>Panicoideae</taxon>
        <taxon>Andropogonodae</taxon>
        <taxon>Andropogoneae</taxon>
        <taxon>Tripsacinae</taxon>
        <taxon>Zea</taxon>
    </lineage>
</organism>
<reference evidence="2" key="1">
    <citation type="journal article" date="2009" name="PLoS Genet.">
        <title>Sequencing, mapping, and analysis of 27,455 maize full-length cDNAs.</title>
        <authorList>
            <person name="Soderlund C."/>
            <person name="Descour A."/>
            <person name="Kudrna D."/>
            <person name="Bomhoff M."/>
            <person name="Boyd L."/>
            <person name="Currie J."/>
            <person name="Angelova A."/>
            <person name="Collura K."/>
            <person name="Wissotski M."/>
            <person name="Ashley E."/>
            <person name="Morrow D."/>
            <person name="Fernandes J."/>
            <person name="Walbot V."/>
            <person name="Yu Y."/>
        </authorList>
    </citation>
    <scope>NUCLEOTIDE SEQUENCE</scope>
    <source>
        <strain evidence="2">B73</strain>
    </source>
</reference>